<gene>
    <name evidence="3 4" type="primary">LOC113473349</name>
</gene>
<protein>
    <submittedName>
        <fullName evidence="3">Uncharacterized protein LOC113473349 isoform X1</fullName>
    </submittedName>
    <submittedName>
        <fullName evidence="4">Uncharacterized protein LOC113473349 isoform X2</fullName>
    </submittedName>
</protein>
<dbReference type="Gene3D" id="3.60.10.10">
    <property type="entry name" value="Endonuclease/exonuclease/phosphatase"/>
    <property type="match status" value="1"/>
</dbReference>
<dbReference type="GeneID" id="113473349"/>
<accession>A0A3Q0JNM9</accession>
<dbReference type="RefSeq" id="XP_026688824.1">
    <property type="nucleotide sequence ID" value="XM_026833023.1"/>
</dbReference>
<sequence length="152" mass="17213">MENHDIKIIQWNCNGIRGKMEIKMLLSKYNPNILCIQETRLLQSLVVNFNNYSIFRYDHTGGETASQGLITLVKKCHYVNRINIQSTLQAIAIQTYNFLTICNIYTSTHLTGYNKQRSATSSSNFQPPSSSLVTTMPTTPYGEAQTVATKVR</sequence>
<proteinExistence type="predicted"/>
<dbReference type="KEGG" id="dci:113473349"/>
<keyword evidence="2" id="KW-1185">Reference proteome</keyword>
<organism evidence="2 3">
    <name type="scientific">Diaphorina citri</name>
    <name type="common">Asian citrus psyllid</name>
    <dbReference type="NCBI Taxonomy" id="121845"/>
    <lineage>
        <taxon>Eukaryota</taxon>
        <taxon>Metazoa</taxon>
        <taxon>Ecdysozoa</taxon>
        <taxon>Arthropoda</taxon>
        <taxon>Hexapoda</taxon>
        <taxon>Insecta</taxon>
        <taxon>Pterygota</taxon>
        <taxon>Neoptera</taxon>
        <taxon>Paraneoptera</taxon>
        <taxon>Hemiptera</taxon>
        <taxon>Sternorrhyncha</taxon>
        <taxon>Psylloidea</taxon>
        <taxon>Psyllidae</taxon>
        <taxon>Diaphorininae</taxon>
        <taxon>Diaphorina</taxon>
    </lineage>
</organism>
<feature type="compositionally biased region" description="Low complexity" evidence="1">
    <location>
        <begin position="118"/>
        <end position="131"/>
    </location>
</feature>
<dbReference type="Proteomes" id="UP000079169">
    <property type="component" value="Unplaced"/>
</dbReference>
<dbReference type="InterPro" id="IPR036691">
    <property type="entry name" value="Endo/exonu/phosph_ase_sf"/>
</dbReference>
<dbReference type="PaxDb" id="121845-A0A3Q0JNM9"/>
<name>A0A3Q0JNM9_DIACI</name>
<evidence type="ECO:0000313" key="3">
    <source>
        <dbReference type="RefSeq" id="XP_026688823.1"/>
    </source>
</evidence>
<dbReference type="RefSeq" id="XP_026688823.1">
    <property type="nucleotide sequence ID" value="XM_026833022.1"/>
</dbReference>
<evidence type="ECO:0000256" key="1">
    <source>
        <dbReference type="SAM" id="MobiDB-lite"/>
    </source>
</evidence>
<dbReference type="SUPFAM" id="SSF56219">
    <property type="entry name" value="DNase I-like"/>
    <property type="match status" value="1"/>
</dbReference>
<dbReference type="AlphaFoldDB" id="A0A3Q0JNM9"/>
<evidence type="ECO:0000313" key="2">
    <source>
        <dbReference type="Proteomes" id="UP000079169"/>
    </source>
</evidence>
<reference evidence="3 4" key="1">
    <citation type="submission" date="2025-04" db="UniProtKB">
        <authorList>
            <consortium name="RefSeq"/>
        </authorList>
    </citation>
    <scope>IDENTIFICATION</scope>
</reference>
<evidence type="ECO:0000313" key="4">
    <source>
        <dbReference type="RefSeq" id="XP_026688824.1"/>
    </source>
</evidence>
<feature type="region of interest" description="Disordered" evidence="1">
    <location>
        <begin position="117"/>
        <end position="137"/>
    </location>
</feature>